<dbReference type="Pfam" id="PF09349">
    <property type="entry name" value="OHCU_decarbox"/>
    <property type="match status" value="1"/>
</dbReference>
<dbReference type="SUPFAM" id="SSF158694">
    <property type="entry name" value="UraD-Like"/>
    <property type="match status" value="1"/>
</dbReference>
<reference evidence="10" key="1">
    <citation type="submission" date="2014-09" db="EMBL/GenBank/DDBJ databases">
        <authorList>
            <person name="Sharma Rahul"/>
            <person name="Thines Marco"/>
        </authorList>
    </citation>
    <scope>NUCLEOTIDE SEQUENCE [LARGE SCALE GENOMIC DNA]</scope>
</reference>
<dbReference type="InterPro" id="IPR036778">
    <property type="entry name" value="OHCU_decarboxylase_sf"/>
</dbReference>
<feature type="domain" description="Oxo-4-hydroxy-4-carboxy-5-ureidoimidazoline decarboxylase" evidence="8">
    <location>
        <begin position="10"/>
        <end position="154"/>
    </location>
</feature>
<dbReference type="GO" id="GO:0003977">
    <property type="term" value="F:UDP-N-acetylglucosamine diphosphorylase activity"/>
    <property type="evidence" value="ECO:0007669"/>
    <property type="project" value="UniProtKB-EC"/>
</dbReference>
<keyword evidence="4" id="KW-0659">Purine metabolism</keyword>
<keyword evidence="6" id="KW-0548">Nucleotidyltransferase</keyword>
<dbReference type="OrthoDB" id="532420at2759"/>
<dbReference type="InterPro" id="IPR039741">
    <property type="entry name" value="UDP-sugar_pyrophosphorylase"/>
</dbReference>
<dbReference type="PANTHER" id="PTHR11952:SF2">
    <property type="entry name" value="LD24639P"/>
    <property type="match status" value="1"/>
</dbReference>
<evidence type="ECO:0000256" key="6">
    <source>
        <dbReference type="ARBA" id="ARBA00022695"/>
    </source>
</evidence>
<dbReference type="AlphaFoldDB" id="A0A0P1AIM9"/>
<comment type="pathway">
    <text evidence="1">Nucleotide-sugar biosynthesis; UDP-N-acetyl-alpha-D-glucosamine biosynthesis; UDP-N-acetyl-alpha-D-glucosamine from N-acetyl-alpha-D-glucosamine 1-phosphate: step 1/1.</text>
</comment>
<protein>
    <recommendedName>
        <fullName evidence="3">UDP-N-acetylglucosamine diphosphorylase</fullName>
        <ecNumber evidence="3">2.7.7.23</ecNumber>
    </recommendedName>
</protein>
<dbReference type="InterPro" id="IPR018020">
    <property type="entry name" value="OHCU_decarboxylase"/>
</dbReference>
<dbReference type="NCBIfam" id="NF010372">
    <property type="entry name" value="PRK13798.1"/>
    <property type="match status" value="1"/>
</dbReference>
<evidence type="ECO:0000313" key="10">
    <source>
        <dbReference type="Proteomes" id="UP000054928"/>
    </source>
</evidence>
<accession>A0A0P1AIM9</accession>
<evidence type="ECO:0000256" key="1">
    <source>
        <dbReference type="ARBA" id="ARBA00005208"/>
    </source>
</evidence>
<sequence length="1150" mass="127803">MLNAEKEELSFHENLLECCGSSRWAAEMHKRSPFQNIPELSQAADEVDALLTEEDWLEAFAAHPKIGRVKKPIKEWEAQEQMATKNADEATLDRLEELNDAYYKKFGFIYIVCATGKSASEMLRILESRLHNSREDELVIAAGEQSKITKIRLKKLSSRVLTSKFGLMPHVPEELARKLRVAGQGHVLKFDDANKLVASEGQELTAELESLDLELLQKIFKASTSSKALETNNIEPLESYDLLEECSIEEKQRWEDRGFEAISQGQLCALVLSGGQGTRLGFAGPKGMYNVGLPSEKSLFQLFAERLLALEALVAQKYPMQSRDTIQIMFYVMTSKMNHNTTVEFFENHNFFGLKKSQMFFFPQGTLPCLTLEGKLILENTHKLAVASDGNGGIYKALKTSGALTRLQGHGVKYIHVFSVDNALCKVADPVFIGYCIDKQADCGNKVVWKSRPDENVGVVAKRNGAYCVVEYTELNDTASKQIDPATGKLSFGAANICNHFFTVDFLTDVVLPNLSLEYHVAHKKIAMADDSGATFTPTENSGIKLESFIFDVFTLSSKMAVLSVPRKTEFAPVKNPPRFPTDSPDSARRMIHEEGKSWLVNAASSILDSSDELANFERKLEEAICIEISPLVSYNGEGLSTHVNFLIKNFLRDIIRLESSKFMANANSVPASLRKTYEKAGQSHVFRFIDAGKINAHEACELVEDLRQYDPHQIAALFDRSVKAESVMNVDADEIAPLEDDAVQQLSETAPEIMTKWLDLGLEAVANGTIGALILSGGQGTRLGFAGPKGMYDIGLPSGRSLFEIFALRIRKVQELAQTRFMLPKAPSIMLLIMTSAMNHESIVSFFHEMNYFGLSRDQVHFFSQGTLPCFTNDGKFILETASQLARASDGNSGIYSALKRSKILDLLCTRNVKHLHVFSVDNVLCKVADPAFIGYCIDQDADCGIKVVWKTRPDENVGVVAKRNGKYCVLEYSELDRAASERVNPTSGKLSFGAANICNHLFRIDFLKRCCNQTDPNYHVARKKISYVDDKGTKTITPMSNTGIKLESFIFDVFPFSQSFKVLGVTREDEFAPVKNAPGAVSDSPLTARQLVFQQCKRWLLEAGATFIDNESDSICEISPLLSYNGEGLEELASTKSPIQLPVVLDRT</sequence>
<dbReference type="RefSeq" id="XP_024577525.1">
    <property type="nucleotide sequence ID" value="XM_024726894.1"/>
</dbReference>
<dbReference type="SUPFAM" id="SSF53448">
    <property type="entry name" value="Nucleotide-diphospho-sugar transferases"/>
    <property type="match status" value="2"/>
</dbReference>
<dbReference type="EC" id="2.7.7.23" evidence="3"/>
<dbReference type="GeneID" id="36406374"/>
<dbReference type="InterPro" id="IPR029044">
    <property type="entry name" value="Nucleotide-diphossugar_trans"/>
</dbReference>
<evidence type="ECO:0000256" key="3">
    <source>
        <dbReference type="ARBA" id="ARBA00012457"/>
    </source>
</evidence>
<dbReference type="PANTHER" id="PTHR11952">
    <property type="entry name" value="UDP- GLUCOSE PYROPHOSPHORYLASE"/>
    <property type="match status" value="1"/>
</dbReference>
<keyword evidence="5" id="KW-0808">Transferase</keyword>
<dbReference type="GO" id="GO:0006144">
    <property type="term" value="P:purine nucleobase metabolic process"/>
    <property type="evidence" value="ECO:0007669"/>
    <property type="project" value="UniProtKB-KW"/>
</dbReference>
<dbReference type="GO" id="GO:0006048">
    <property type="term" value="P:UDP-N-acetylglucosamine biosynthetic process"/>
    <property type="evidence" value="ECO:0007669"/>
    <property type="project" value="TreeGrafter"/>
</dbReference>
<evidence type="ECO:0000256" key="5">
    <source>
        <dbReference type="ARBA" id="ARBA00022679"/>
    </source>
</evidence>
<dbReference type="Gene3D" id="3.90.550.10">
    <property type="entry name" value="Spore Coat Polysaccharide Biosynthesis Protein SpsA, Chain A"/>
    <property type="match status" value="2"/>
</dbReference>
<dbReference type="InterPro" id="IPR017595">
    <property type="entry name" value="OHCU_decarboxylase-2"/>
</dbReference>
<dbReference type="CDD" id="cd04193">
    <property type="entry name" value="UDPGlcNAc_PPase"/>
    <property type="match status" value="2"/>
</dbReference>
<evidence type="ECO:0000259" key="8">
    <source>
        <dbReference type="Pfam" id="PF09349"/>
    </source>
</evidence>
<dbReference type="Gene3D" id="1.10.3330.10">
    <property type="entry name" value="Oxo-4-hydroxy-4-carboxy-5-ureidoimidazoline decarboxylase"/>
    <property type="match status" value="1"/>
</dbReference>
<name>A0A0P1AIM9_PLAHL</name>
<keyword evidence="10" id="KW-1185">Reference proteome</keyword>
<comment type="catalytic activity">
    <reaction evidence="7">
        <text>N-acetyl-alpha-D-glucosamine 1-phosphate + UTP + H(+) = UDP-N-acetyl-alpha-D-glucosamine + diphosphate</text>
        <dbReference type="Rhea" id="RHEA:13509"/>
        <dbReference type="ChEBI" id="CHEBI:15378"/>
        <dbReference type="ChEBI" id="CHEBI:33019"/>
        <dbReference type="ChEBI" id="CHEBI:46398"/>
        <dbReference type="ChEBI" id="CHEBI:57705"/>
        <dbReference type="ChEBI" id="CHEBI:57776"/>
        <dbReference type="EC" id="2.7.7.23"/>
    </reaction>
</comment>
<evidence type="ECO:0000256" key="4">
    <source>
        <dbReference type="ARBA" id="ARBA00022631"/>
    </source>
</evidence>
<dbReference type="InterPro" id="IPR002618">
    <property type="entry name" value="UDPGP_fam"/>
</dbReference>
<dbReference type="EMBL" id="CCYD01000524">
    <property type="protein sequence ID" value="CEG41156.1"/>
    <property type="molecule type" value="Genomic_DNA"/>
</dbReference>
<dbReference type="Proteomes" id="UP000054928">
    <property type="component" value="Unassembled WGS sequence"/>
</dbReference>
<organism evidence="9 10">
    <name type="scientific">Plasmopara halstedii</name>
    <name type="common">Downy mildew of sunflower</name>
    <dbReference type="NCBI Taxonomy" id="4781"/>
    <lineage>
        <taxon>Eukaryota</taxon>
        <taxon>Sar</taxon>
        <taxon>Stramenopiles</taxon>
        <taxon>Oomycota</taxon>
        <taxon>Peronosporomycetes</taxon>
        <taxon>Peronosporales</taxon>
        <taxon>Peronosporaceae</taxon>
        <taxon>Plasmopara</taxon>
    </lineage>
</organism>
<evidence type="ECO:0000256" key="7">
    <source>
        <dbReference type="ARBA" id="ARBA00048493"/>
    </source>
</evidence>
<dbReference type="Pfam" id="PF01704">
    <property type="entry name" value="UDPGP"/>
    <property type="match status" value="2"/>
</dbReference>
<dbReference type="FunFam" id="3.90.550.10:FF:000075">
    <property type="entry name" value="Probable UDP-N-acetylglucosamine pyrophosphorylase"/>
    <property type="match status" value="1"/>
</dbReference>
<proteinExistence type="inferred from homology"/>
<evidence type="ECO:0000313" key="9">
    <source>
        <dbReference type="EMBL" id="CEG41156.1"/>
    </source>
</evidence>
<dbReference type="NCBIfam" id="TIGR03180">
    <property type="entry name" value="UraD_2"/>
    <property type="match status" value="1"/>
</dbReference>
<comment type="similarity">
    <text evidence="2">Belongs to the UDPGP type 1 family.</text>
</comment>
<dbReference type="STRING" id="4781.A0A0P1AIM9"/>
<evidence type="ECO:0000256" key="2">
    <source>
        <dbReference type="ARBA" id="ARBA00010401"/>
    </source>
</evidence>